<evidence type="ECO:0000313" key="3">
    <source>
        <dbReference type="Proteomes" id="UP000006727"/>
    </source>
</evidence>
<protein>
    <submittedName>
        <fullName evidence="1 2">Uncharacterized protein</fullName>
    </submittedName>
</protein>
<organism evidence="1">
    <name type="scientific">Physcomitrium patens</name>
    <name type="common">Spreading-leaved earth moss</name>
    <name type="synonym">Physcomitrella patens</name>
    <dbReference type="NCBI Taxonomy" id="3218"/>
    <lineage>
        <taxon>Eukaryota</taxon>
        <taxon>Viridiplantae</taxon>
        <taxon>Streptophyta</taxon>
        <taxon>Embryophyta</taxon>
        <taxon>Bryophyta</taxon>
        <taxon>Bryophytina</taxon>
        <taxon>Bryopsida</taxon>
        <taxon>Funariidae</taxon>
        <taxon>Funariales</taxon>
        <taxon>Funariaceae</taxon>
        <taxon>Physcomitrium</taxon>
    </lineage>
</organism>
<gene>
    <name evidence="1" type="ORF">PHYPA_010662</name>
</gene>
<reference evidence="1 3" key="2">
    <citation type="journal article" date="2018" name="Plant J.">
        <title>The Physcomitrella patens chromosome-scale assembly reveals moss genome structure and evolution.</title>
        <authorList>
            <person name="Lang D."/>
            <person name="Ullrich K.K."/>
            <person name="Murat F."/>
            <person name="Fuchs J."/>
            <person name="Jenkins J."/>
            <person name="Haas F.B."/>
            <person name="Piednoel M."/>
            <person name="Gundlach H."/>
            <person name="Van Bel M."/>
            <person name="Meyberg R."/>
            <person name="Vives C."/>
            <person name="Morata J."/>
            <person name="Symeonidi A."/>
            <person name="Hiss M."/>
            <person name="Muchero W."/>
            <person name="Kamisugi Y."/>
            <person name="Saleh O."/>
            <person name="Blanc G."/>
            <person name="Decker E.L."/>
            <person name="van Gessel N."/>
            <person name="Grimwood J."/>
            <person name="Hayes R.D."/>
            <person name="Graham S.W."/>
            <person name="Gunter L.E."/>
            <person name="McDaniel S.F."/>
            <person name="Hoernstein S.N.W."/>
            <person name="Larsson A."/>
            <person name="Li F.W."/>
            <person name="Perroud P.F."/>
            <person name="Phillips J."/>
            <person name="Ranjan P."/>
            <person name="Rokshar D.S."/>
            <person name="Rothfels C.J."/>
            <person name="Schneider L."/>
            <person name="Shu S."/>
            <person name="Stevenson D.W."/>
            <person name="Thummler F."/>
            <person name="Tillich M."/>
            <person name="Villarreal Aguilar J.C."/>
            <person name="Widiez T."/>
            <person name="Wong G.K."/>
            <person name="Wymore A."/>
            <person name="Zhang Y."/>
            <person name="Zimmer A.D."/>
            <person name="Quatrano R.S."/>
            <person name="Mayer K.F.X."/>
            <person name="Goodstein D."/>
            <person name="Casacuberta J.M."/>
            <person name="Vandepoele K."/>
            <person name="Reski R."/>
            <person name="Cuming A.C."/>
            <person name="Tuskan G.A."/>
            <person name="Maumus F."/>
            <person name="Salse J."/>
            <person name="Schmutz J."/>
            <person name="Rensing S.A."/>
        </authorList>
    </citation>
    <scope>NUCLEOTIDE SEQUENCE [LARGE SCALE GENOMIC DNA]</scope>
    <source>
        <strain evidence="2 3">cv. Gransden 2004</strain>
    </source>
</reference>
<dbReference type="EnsemblPlants" id="Pp3c7_21272V3.1">
    <property type="protein sequence ID" value="PAC:32925859.CDS.1"/>
    <property type="gene ID" value="Pp3c7_21272"/>
</dbReference>
<dbReference type="Proteomes" id="UP000006727">
    <property type="component" value="Chromosome 7"/>
</dbReference>
<dbReference type="Gramene" id="Pp3c7_21272V3.1">
    <property type="protein sequence ID" value="PAC:32925859.CDS.1"/>
    <property type="gene ID" value="Pp3c7_21272"/>
</dbReference>
<dbReference type="EMBL" id="ABEU02000007">
    <property type="protein sequence ID" value="PNR51475.1"/>
    <property type="molecule type" value="Genomic_DNA"/>
</dbReference>
<sequence length="126" mass="14302">MEKFVFAHQSFCRCRNSVSAGISLCPAFQMTFPTEEEVQQIGECCISDENTQTHPCGTFPHRICTYTSCMLCLVLCFLCASLNNRLHIILQGHCVILLKSNSTDPMAFTVFHYNDILLELHRHPVC</sequence>
<evidence type="ECO:0000313" key="1">
    <source>
        <dbReference type="EMBL" id="PNR51475.1"/>
    </source>
</evidence>
<dbReference type="InParanoid" id="A0A2K1KCG3"/>
<name>A0A2K1KCG3_PHYPA</name>
<proteinExistence type="predicted"/>
<evidence type="ECO:0000313" key="2">
    <source>
        <dbReference type="EnsemblPlants" id="PAC:32925859.CDS.1"/>
    </source>
</evidence>
<keyword evidence="3" id="KW-1185">Reference proteome</keyword>
<reference evidence="1 3" key="1">
    <citation type="journal article" date="2008" name="Science">
        <title>The Physcomitrella genome reveals evolutionary insights into the conquest of land by plants.</title>
        <authorList>
            <person name="Rensing S."/>
            <person name="Lang D."/>
            <person name="Zimmer A."/>
            <person name="Terry A."/>
            <person name="Salamov A."/>
            <person name="Shapiro H."/>
            <person name="Nishiyama T."/>
            <person name="Perroud P.-F."/>
            <person name="Lindquist E."/>
            <person name="Kamisugi Y."/>
            <person name="Tanahashi T."/>
            <person name="Sakakibara K."/>
            <person name="Fujita T."/>
            <person name="Oishi K."/>
            <person name="Shin-I T."/>
            <person name="Kuroki Y."/>
            <person name="Toyoda A."/>
            <person name="Suzuki Y."/>
            <person name="Hashimoto A."/>
            <person name="Yamaguchi K."/>
            <person name="Sugano A."/>
            <person name="Kohara Y."/>
            <person name="Fujiyama A."/>
            <person name="Anterola A."/>
            <person name="Aoki S."/>
            <person name="Ashton N."/>
            <person name="Barbazuk W.B."/>
            <person name="Barker E."/>
            <person name="Bennetzen J."/>
            <person name="Bezanilla M."/>
            <person name="Blankenship R."/>
            <person name="Cho S.H."/>
            <person name="Dutcher S."/>
            <person name="Estelle M."/>
            <person name="Fawcett J.A."/>
            <person name="Gundlach H."/>
            <person name="Hanada K."/>
            <person name="Heyl A."/>
            <person name="Hicks K.A."/>
            <person name="Hugh J."/>
            <person name="Lohr M."/>
            <person name="Mayer K."/>
            <person name="Melkozernov A."/>
            <person name="Murata T."/>
            <person name="Nelson D."/>
            <person name="Pils B."/>
            <person name="Prigge M."/>
            <person name="Reiss B."/>
            <person name="Renner T."/>
            <person name="Rombauts S."/>
            <person name="Rushton P."/>
            <person name="Sanderfoot A."/>
            <person name="Schween G."/>
            <person name="Shiu S.-H."/>
            <person name="Stueber K."/>
            <person name="Theodoulou F.L."/>
            <person name="Tu H."/>
            <person name="Van de Peer Y."/>
            <person name="Verrier P.J."/>
            <person name="Waters E."/>
            <person name="Wood A."/>
            <person name="Yang L."/>
            <person name="Cove D."/>
            <person name="Cuming A."/>
            <person name="Hasebe M."/>
            <person name="Lucas S."/>
            <person name="Mishler D.B."/>
            <person name="Reski R."/>
            <person name="Grigoriev I."/>
            <person name="Quatrano R.S."/>
            <person name="Boore J.L."/>
        </authorList>
    </citation>
    <scope>NUCLEOTIDE SEQUENCE [LARGE SCALE GENOMIC DNA]</scope>
    <source>
        <strain evidence="2 3">cv. Gransden 2004</strain>
    </source>
</reference>
<reference evidence="2" key="3">
    <citation type="submission" date="2020-12" db="UniProtKB">
        <authorList>
            <consortium name="EnsemblPlants"/>
        </authorList>
    </citation>
    <scope>IDENTIFICATION</scope>
</reference>
<accession>A0A2K1KCG3</accession>
<dbReference type="AlphaFoldDB" id="A0A2K1KCG3"/>